<gene>
    <name evidence="1" type="ORF">ACFOX3_19025</name>
</gene>
<dbReference type="InterPro" id="IPR042099">
    <property type="entry name" value="ANL_N_sf"/>
</dbReference>
<organism evidence="1 2">
    <name type="scientific">Simiduia curdlanivorans</name>
    <dbReference type="NCBI Taxonomy" id="1492769"/>
    <lineage>
        <taxon>Bacteria</taxon>
        <taxon>Pseudomonadati</taxon>
        <taxon>Pseudomonadota</taxon>
        <taxon>Gammaproteobacteria</taxon>
        <taxon>Cellvibrionales</taxon>
        <taxon>Cellvibrionaceae</taxon>
        <taxon>Simiduia</taxon>
    </lineage>
</organism>
<reference evidence="2" key="1">
    <citation type="journal article" date="2019" name="Int. J. Syst. Evol. Microbiol.">
        <title>The Global Catalogue of Microorganisms (GCM) 10K type strain sequencing project: providing services to taxonomists for standard genome sequencing and annotation.</title>
        <authorList>
            <consortium name="The Broad Institute Genomics Platform"/>
            <consortium name="The Broad Institute Genome Sequencing Center for Infectious Disease"/>
            <person name="Wu L."/>
            <person name="Ma J."/>
        </authorList>
    </citation>
    <scope>NUCLEOTIDE SEQUENCE [LARGE SCALE GENOMIC DNA]</scope>
    <source>
        <strain evidence="2">CECT 8570</strain>
    </source>
</reference>
<sequence>MNSYLSKYFVYYPATILKGESISKHLNAYRNFQYKSKEDIKSSQNLMFQSILKHAKESSEYYKEALKDVDIDKFSLVRDINSVPALSKNQLINSLDKIQSNMSLRYETKTTGGSTGQPVSILKNTDALARERAATWRAYEWAGIGVGDAQGRFWGVPHSAKAKVKASIIDFIANRMRISAFDLDDKSLGNYYKKLLKFRPKYLYGYVSVIEALANHIDSHNLKPLSGLISIITTSEVLYPHARLKIEKCFGIKVFNEYGCGEVGSIAHECKSGNMHVMADNLFVETDSTGEIIVTDFHNLKTPLIRYRTGDFGELSNKPCSCGVTLPLLSKIQGRAYDIIKLNSGRSIHPESLIYVIEDFKKARNVISQFQAIQTSANNLVINIIPKDDWSSNDAHVINNKLLETFDSQLSIDINLVDSIQREPSGKMRVVKSLLL</sequence>
<keyword evidence="2" id="KW-1185">Reference proteome</keyword>
<dbReference type="SUPFAM" id="SSF56801">
    <property type="entry name" value="Acetyl-CoA synthetase-like"/>
    <property type="match status" value="1"/>
</dbReference>
<comment type="caution">
    <text evidence="1">The sequence shown here is derived from an EMBL/GenBank/DDBJ whole genome shotgun (WGS) entry which is preliminary data.</text>
</comment>
<dbReference type="Gene3D" id="3.40.50.12780">
    <property type="entry name" value="N-terminal domain of ligase-like"/>
    <property type="match status" value="1"/>
</dbReference>
<dbReference type="RefSeq" id="WP_290260799.1">
    <property type="nucleotide sequence ID" value="NZ_JAUFQG010000004.1"/>
</dbReference>
<accession>A0ABV8VA88</accession>
<evidence type="ECO:0000313" key="1">
    <source>
        <dbReference type="EMBL" id="MFC4364409.1"/>
    </source>
</evidence>
<proteinExistence type="predicted"/>
<name>A0ABV8VA88_9GAMM</name>
<dbReference type="InterPro" id="IPR053158">
    <property type="entry name" value="CapK_Type1_Caps_Biosynth"/>
</dbReference>
<dbReference type="PANTHER" id="PTHR36932">
    <property type="entry name" value="CAPSULAR POLYSACCHARIDE BIOSYNTHESIS PROTEIN"/>
    <property type="match status" value="1"/>
</dbReference>
<protein>
    <submittedName>
        <fullName evidence="1">Phenylacetate--CoA ligase family protein</fullName>
    </submittedName>
</protein>
<dbReference type="GO" id="GO:0016874">
    <property type="term" value="F:ligase activity"/>
    <property type="evidence" value="ECO:0007669"/>
    <property type="project" value="UniProtKB-KW"/>
</dbReference>
<dbReference type="Proteomes" id="UP001595840">
    <property type="component" value="Unassembled WGS sequence"/>
</dbReference>
<evidence type="ECO:0000313" key="2">
    <source>
        <dbReference type="Proteomes" id="UP001595840"/>
    </source>
</evidence>
<dbReference type="PANTHER" id="PTHR36932:SF1">
    <property type="entry name" value="CAPSULAR POLYSACCHARIDE BIOSYNTHESIS PROTEIN"/>
    <property type="match status" value="1"/>
</dbReference>
<keyword evidence="1" id="KW-0436">Ligase</keyword>
<dbReference type="EMBL" id="JBHSCX010000025">
    <property type="protein sequence ID" value="MFC4364409.1"/>
    <property type="molecule type" value="Genomic_DNA"/>
</dbReference>